<dbReference type="PANTHER" id="PTHR39160:SF4">
    <property type="entry name" value="RESUSCITATION-PROMOTING FACTOR RPFB"/>
    <property type="match status" value="1"/>
</dbReference>
<name>A0A0E2HEM6_9FIRM</name>
<comment type="caution">
    <text evidence="3">The sequence shown here is derived from an EMBL/GenBank/DDBJ whole genome shotgun (WGS) entry which is preliminary data.</text>
</comment>
<evidence type="ECO:0000256" key="1">
    <source>
        <dbReference type="ARBA" id="ARBA00022729"/>
    </source>
</evidence>
<dbReference type="Pfam" id="PF06725">
    <property type="entry name" value="3D"/>
    <property type="match status" value="1"/>
</dbReference>
<proteinExistence type="predicted"/>
<dbReference type="HOGENOM" id="CLU_081220_0_0_9"/>
<dbReference type="PANTHER" id="PTHR39160">
    <property type="entry name" value="CELL WALL-BINDING PROTEIN YOCH"/>
    <property type="match status" value="1"/>
</dbReference>
<dbReference type="AlphaFoldDB" id="A0A0E2HEM6"/>
<dbReference type="EMBL" id="AGYR01000007">
    <property type="protein sequence ID" value="ENZ18755.1"/>
    <property type="molecule type" value="Genomic_DNA"/>
</dbReference>
<accession>A0A0E2HEM6</accession>
<dbReference type="PATRIC" id="fig|999408.3.peg.1147"/>
<gene>
    <name evidence="3" type="ORF">HMPREF1090_01072</name>
</gene>
<feature type="domain" description="3D" evidence="2">
    <location>
        <begin position="180"/>
        <end position="239"/>
    </location>
</feature>
<dbReference type="Proteomes" id="UP000013085">
    <property type="component" value="Unassembled WGS sequence"/>
</dbReference>
<protein>
    <recommendedName>
        <fullName evidence="2">3D domain-containing protein</fullName>
    </recommendedName>
</protein>
<sequence>MQSAAETVPVLEEDADGLKTEGPVIYIELDKPSASAAKEPEYMGVFTVSAYCGCSQCLGENRRKLTYSGTSPKAGYTIAADLSEFDLGEKLAIEGNNYVVEDKTADNRSESLSIYFDSHKEALSFGIREVEVYRFPREESEHEGEYIGEFLLTGYCSCNICCGEDNGDMTYTGAEPRAGRTVAADPDIIPLGSEIEVGGCIYIVEDTGKEIKGNRLDIYFDTHDEAVVYGRRQEPVYLLGQ</sequence>
<dbReference type="GO" id="GO:0004553">
    <property type="term" value="F:hydrolase activity, hydrolyzing O-glycosyl compounds"/>
    <property type="evidence" value="ECO:0007669"/>
    <property type="project" value="InterPro"/>
</dbReference>
<evidence type="ECO:0000313" key="3">
    <source>
        <dbReference type="EMBL" id="ENZ18755.1"/>
    </source>
</evidence>
<dbReference type="RefSeq" id="WP_002594927.1">
    <property type="nucleotide sequence ID" value="NZ_KB850998.1"/>
</dbReference>
<dbReference type="InterPro" id="IPR051933">
    <property type="entry name" value="Resuscitation_pf_RpfB"/>
</dbReference>
<evidence type="ECO:0000259" key="2">
    <source>
        <dbReference type="Pfam" id="PF06725"/>
    </source>
</evidence>
<dbReference type="GO" id="GO:0019867">
    <property type="term" value="C:outer membrane"/>
    <property type="evidence" value="ECO:0007669"/>
    <property type="project" value="InterPro"/>
</dbReference>
<dbReference type="Gene3D" id="2.40.40.10">
    <property type="entry name" value="RlpA-like domain"/>
    <property type="match status" value="1"/>
</dbReference>
<dbReference type="CDD" id="cd14667">
    <property type="entry name" value="3D_containing_proteins"/>
    <property type="match status" value="2"/>
</dbReference>
<dbReference type="InterPro" id="IPR036908">
    <property type="entry name" value="RlpA-like_sf"/>
</dbReference>
<keyword evidence="1" id="KW-0732">Signal</keyword>
<reference evidence="3 4" key="1">
    <citation type="submission" date="2013-01" db="EMBL/GenBank/DDBJ databases">
        <title>The Genome Sequence of Clostridium clostridioforme 90A8.</title>
        <authorList>
            <consortium name="The Broad Institute Genome Sequencing Platform"/>
            <person name="Earl A."/>
            <person name="Ward D."/>
            <person name="Feldgarden M."/>
            <person name="Gevers D."/>
            <person name="Courvalin P."/>
            <person name="Lambert T."/>
            <person name="Walker B."/>
            <person name="Young S.K."/>
            <person name="Zeng Q."/>
            <person name="Gargeya S."/>
            <person name="Fitzgerald M."/>
            <person name="Haas B."/>
            <person name="Abouelleil A."/>
            <person name="Alvarado L."/>
            <person name="Arachchi H.M."/>
            <person name="Berlin A.M."/>
            <person name="Chapman S.B."/>
            <person name="Dewar J."/>
            <person name="Goldberg J."/>
            <person name="Griggs A."/>
            <person name="Gujja S."/>
            <person name="Hansen M."/>
            <person name="Howarth C."/>
            <person name="Imamovic A."/>
            <person name="Larimer J."/>
            <person name="McCowan C."/>
            <person name="Murphy C."/>
            <person name="Neiman D."/>
            <person name="Pearson M."/>
            <person name="Priest M."/>
            <person name="Roberts A."/>
            <person name="Saif S."/>
            <person name="Shea T."/>
            <person name="Sisk P."/>
            <person name="Sykes S."/>
            <person name="Wortman J."/>
            <person name="Nusbaum C."/>
            <person name="Birren B."/>
        </authorList>
    </citation>
    <scope>NUCLEOTIDE SEQUENCE [LARGE SCALE GENOMIC DNA]</scope>
    <source>
        <strain evidence="3 4">90A8</strain>
    </source>
</reference>
<dbReference type="InterPro" id="IPR010611">
    <property type="entry name" value="3D_dom"/>
</dbReference>
<dbReference type="SUPFAM" id="SSF50685">
    <property type="entry name" value="Barwin-like endoglucanases"/>
    <property type="match status" value="1"/>
</dbReference>
<dbReference type="GO" id="GO:0009254">
    <property type="term" value="P:peptidoglycan turnover"/>
    <property type="evidence" value="ECO:0007669"/>
    <property type="project" value="InterPro"/>
</dbReference>
<evidence type="ECO:0000313" key="4">
    <source>
        <dbReference type="Proteomes" id="UP000013085"/>
    </source>
</evidence>
<dbReference type="InterPro" id="IPR059180">
    <property type="entry name" value="3D_YorM"/>
</dbReference>
<organism evidence="3 4">
    <name type="scientific">[Clostridium] clostridioforme 90A8</name>
    <dbReference type="NCBI Taxonomy" id="999408"/>
    <lineage>
        <taxon>Bacteria</taxon>
        <taxon>Bacillati</taxon>
        <taxon>Bacillota</taxon>
        <taxon>Clostridia</taxon>
        <taxon>Lachnospirales</taxon>
        <taxon>Lachnospiraceae</taxon>
        <taxon>Enterocloster</taxon>
    </lineage>
</organism>